<protein>
    <submittedName>
        <fullName evidence="1">Uncharacterized protein</fullName>
    </submittedName>
</protein>
<name>A0ABQ9YV06_9CRUS</name>
<dbReference type="Proteomes" id="UP001234178">
    <property type="component" value="Unassembled WGS sequence"/>
</dbReference>
<reference evidence="1 2" key="1">
    <citation type="journal article" date="2023" name="Nucleic Acids Res.">
        <title>The hologenome of Daphnia magna reveals possible DNA methylation and microbiome-mediated evolution of the host genome.</title>
        <authorList>
            <person name="Chaturvedi A."/>
            <person name="Li X."/>
            <person name="Dhandapani V."/>
            <person name="Marshall H."/>
            <person name="Kissane S."/>
            <person name="Cuenca-Cambronero M."/>
            <person name="Asole G."/>
            <person name="Calvet F."/>
            <person name="Ruiz-Romero M."/>
            <person name="Marangio P."/>
            <person name="Guigo R."/>
            <person name="Rago D."/>
            <person name="Mirbahai L."/>
            <person name="Eastwood N."/>
            <person name="Colbourne J.K."/>
            <person name="Zhou J."/>
            <person name="Mallon E."/>
            <person name="Orsini L."/>
        </authorList>
    </citation>
    <scope>NUCLEOTIDE SEQUENCE [LARGE SCALE GENOMIC DNA]</scope>
    <source>
        <strain evidence="1">LRV0_1</strain>
    </source>
</reference>
<evidence type="ECO:0000313" key="2">
    <source>
        <dbReference type="Proteomes" id="UP001234178"/>
    </source>
</evidence>
<proteinExistence type="predicted"/>
<evidence type="ECO:0000313" key="1">
    <source>
        <dbReference type="EMBL" id="KAK4004000.1"/>
    </source>
</evidence>
<comment type="caution">
    <text evidence="1">The sequence shown here is derived from an EMBL/GenBank/DDBJ whole genome shotgun (WGS) entry which is preliminary data.</text>
</comment>
<accession>A0ABQ9YV06</accession>
<organism evidence="1 2">
    <name type="scientific">Daphnia magna</name>
    <dbReference type="NCBI Taxonomy" id="35525"/>
    <lineage>
        <taxon>Eukaryota</taxon>
        <taxon>Metazoa</taxon>
        <taxon>Ecdysozoa</taxon>
        <taxon>Arthropoda</taxon>
        <taxon>Crustacea</taxon>
        <taxon>Branchiopoda</taxon>
        <taxon>Diplostraca</taxon>
        <taxon>Cladocera</taxon>
        <taxon>Anomopoda</taxon>
        <taxon>Daphniidae</taxon>
        <taxon>Daphnia</taxon>
    </lineage>
</organism>
<sequence>MANALATQVVLMEAKPSLTACCDSEEIPWYAPRASTLLEQVFHRTSIERPSVQTRSVHFTAAADIPLTVYFDPFYWRSK</sequence>
<keyword evidence="2" id="KW-1185">Reference proteome</keyword>
<gene>
    <name evidence="1" type="ORF">OUZ56_005744</name>
</gene>
<dbReference type="EMBL" id="JAOYFB010000001">
    <property type="protein sequence ID" value="KAK4004000.1"/>
    <property type="molecule type" value="Genomic_DNA"/>
</dbReference>